<protein>
    <submittedName>
        <fullName evidence="1">Uncharacterized protein</fullName>
    </submittedName>
</protein>
<dbReference type="Proteomes" id="UP000092528">
    <property type="component" value="Chromosome 2"/>
</dbReference>
<organism evidence="1 2">
    <name type="scientific">Vibrio scophthalmi</name>
    <dbReference type="NCBI Taxonomy" id="45658"/>
    <lineage>
        <taxon>Bacteria</taxon>
        <taxon>Pseudomonadati</taxon>
        <taxon>Pseudomonadota</taxon>
        <taxon>Gammaproteobacteria</taxon>
        <taxon>Vibrionales</taxon>
        <taxon>Vibrionaceae</taxon>
        <taxon>Vibrio</taxon>
    </lineage>
</organism>
<proteinExistence type="predicted"/>
<evidence type="ECO:0000313" key="2">
    <source>
        <dbReference type="Proteomes" id="UP000092528"/>
    </source>
</evidence>
<keyword evidence="2" id="KW-1185">Reference proteome</keyword>
<dbReference type="EMBL" id="CP016415">
    <property type="protein sequence ID" value="ANU38545.1"/>
    <property type="molecule type" value="Genomic_DNA"/>
</dbReference>
<gene>
    <name evidence="1" type="ORF">VSVS05_03507</name>
</gene>
<name>A0A1C7FEQ2_9VIBR</name>
<accession>A0A1C7FEQ2</accession>
<sequence>MDMNVLMKNRNFCLSVHKQLILCCLFIVNVTAFVIQNQSQISLFGTIEALDYRWSTYSNLSKDIMTAQVVFAKLTDEEALGNSSFYQYQYDKSKGAEYIAIGEESTLPVRYNRVFYLDELCMLFFSGQSNLTLKNVSLRCLY</sequence>
<evidence type="ECO:0000313" key="1">
    <source>
        <dbReference type="EMBL" id="ANU38545.1"/>
    </source>
</evidence>
<reference evidence="1 2" key="1">
    <citation type="submission" date="2016-07" db="EMBL/GenBank/DDBJ databases">
        <title>Genome sequencing of Vibrio scophthalmi strain VS-05, an isolated from Paralichthys olivaceus.</title>
        <authorList>
            <person name="Han H.-J."/>
        </authorList>
    </citation>
    <scope>NUCLEOTIDE SEQUENCE [LARGE SCALE GENOMIC DNA]</scope>
    <source>
        <strain evidence="1 2">VS-05</strain>
    </source>
</reference>
<dbReference type="AlphaFoldDB" id="A0A1C7FEQ2"/>